<proteinExistence type="predicted"/>
<dbReference type="InterPro" id="IPR016169">
    <property type="entry name" value="FAD-bd_PCMH_sub2"/>
</dbReference>
<keyword evidence="1" id="KW-0285">Flavoprotein</keyword>
<comment type="caution">
    <text evidence="4">The sequence shown here is derived from an EMBL/GenBank/DDBJ whole genome shotgun (WGS) entry which is preliminary data.</text>
</comment>
<keyword evidence="5" id="KW-1185">Reference proteome</keyword>
<dbReference type="InterPro" id="IPR016166">
    <property type="entry name" value="FAD-bd_PCMH"/>
</dbReference>
<dbReference type="Gene3D" id="3.30.465.10">
    <property type="match status" value="1"/>
</dbReference>
<dbReference type="AlphaFoldDB" id="A0A4R6UXB4"/>
<dbReference type="GO" id="GO:0003824">
    <property type="term" value="F:catalytic activity"/>
    <property type="evidence" value="ECO:0007669"/>
    <property type="project" value="InterPro"/>
</dbReference>
<dbReference type="PANTHER" id="PTHR11748">
    <property type="entry name" value="D-LACTATE DEHYDROGENASE"/>
    <property type="match status" value="1"/>
</dbReference>
<evidence type="ECO:0000256" key="1">
    <source>
        <dbReference type="ARBA" id="ARBA00022630"/>
    </source>
</evidence>
<dbReference type="OrthoDB" id="9811557at2"/>
<dbReference type="SUPFAM" id="SSF55103">
    <property type="entry name" value="FAD-linked oxidases, C-terminal domain"/>
    <property type="match status" value="1"/>
</dbReference>
<dbReference type="GO" id="GO:0071949">
    <property type="term" value="F:FAD binding"/>
    <property type="evidence" value="ECO:0007669"/>
    <property type="project" value="InterPro"/>
</dbReference>
<keyword evidence="2" id="KW-0274">FAD</keyword>
<protein>
    <submittedName>
        <fullName evidence="4">Glycolate oxidase FAD binding subunit</fullName>
    </submittedName>
</protein>
<dbReference type="PROSITE" id="PS51387">
    <property type="entry name" value="FAD_PCMH"/>
    <property type="match status" value="1"/>
</dbReference>
<sequence>MGPEQVLAAIGATGVRARPGTGDDAVVGTVPAVVARPRDTPEVSALLGAAARHGLRVAAAGNGTKRDWGAAPTGCDLLVETGELAGIEHARGDLVVRTGAGAPMDGLRALLGRAGQRLTADPMVPGATVGGTVAAGVSGPLRMLHGPLRDLVIGMTVVRADGVAASSGGVVVKNVAGFDLGKLHTGGWGTLGVITSVTFRLHPVPAAFRLVGARFPDPVAAAGPVGAVLASQAVPAAVELDWPPGGGPVRLFVLVEGAAEGVDARAGGIAALLGARDVRDALPDGWGTLPGEPECTVLKIAAPIRGLPVALTALRAEAGTGCSFRGSAGAGVGYAALPVGTGADRVARVLARTRDALPDGSVTVLRQSPDLRGLPLDRWGEVPGAELMRAVKDRFDPAHRLAPGRFLDH</sequence>
<evidence type="ECO:0000259" key="3">
    <source>
        <dbReference type="PROSITE" id="PS51387"/>
    </source>
</evidence>
<dbReference type="InterPro" id="IPR036318">
    <property type="entry name" value="FAD-bd_PCMH-like_sf"/>
</dbReference>
<dbReference type="PANTHER" id="PTHR11748:SF103">
    <property type="entry name" value="GLYCOLATE OXIDASE SUBUNIT GLCE"/>
    <property type="match status" value="1"/>
</dbReference>
<accession>A0A4R6UXB4</accession>
<dbReference type="Proteomes" id="UP000295281">
    <property type="component" value="Unassembled WGS sequence"/>
</dbReference>
<dbReference type="EMBL" id="SNYN01000008">
    <property type="protein sequence ID" value="TDQ52085.1"/>
    <property type="molecule type" value="Genomic_DNA"/>
</dbReference>
<reference evidence="4 5" key="1">
    <citation type="submission" date="2019-03" db="EMBL/GenBank/DDBJ databases">
        <title>Genomic Encyclopedia of Type Strains, Phase IV (KMG-IV): sequencing the most valuable type-strain genomes for metagenomic binning, comparative biology and taxonomic classification.</title>
        <authorList>
            <person name="Goeker M."/>
        </authorList>
    </citation>
    <scope>NUCLEOTIDE SEQUENCE [LARGE SCALE GENOMIC DNA]</scope>
    <source>
        <strain evidence="4 5">DSM 46770</strain>
    </source>
</reference>
<dbReference type="Pfam" id="PF01565">
    <property type="entry name" value="FAD_binding_4"/>
    <property type="match status" value="1"/>
</dbReference>
<evidence type="ECO:0000256" key="2">
    <source>
        <dbReference type="ARBA" id="ARBA00022827"/>
    </source>
</evidence>
<dbReference type="InterPro" id="IPR016164">
    <property type="entry name" value="FAD-linked_Oxase-like_C"/>
</dbReference>
<dbReference type="RefSeq" id="WP_133741738.1">
    <property type="nucleotide sequence ID" value="NZ_SNYN01000008.1"/>
</dbReference>
<organism evidence="4 5">
    <name type="scientific">Actinorugispora endophytica</name>
    <dbReference type="NCBI Taxonomy" id="1605990"/>
    <lineage>
        <taxon>Bacteria</taxon>
        <taxon>Bacillati</taxon>
        <taxon>Actinomycetota</taxon>
        <taxon>Actinomycetes</taxon>
        <taxon>Streptosporangiales</taxon>
        <taxon>Nocardiopsidaceae</taxon>
        <taxon>Actinorugispora</taxon>
    </lineage>
</organism>
<dbReference type="SUPFAM" id="SSF56176">
    <property type="entry name" value="FAD-binding/transporter-associated domain-like"/>
    <property type="match status" value="1"/>
</dbReference>
<feature type="domain" description="FAD-binding PCMH-type" evidence="3">
    <location>
        <begin position="26"/>
        <end position="204"/>
    </location>
</feature>
<name>A0A4R6UXB4_9ACTN</name>
<gene>
    <name evidence="4" type="ORF">EV190_10866</name>
</gene>
<evidence type="ECO:0000313" key="5">
    <source>
        <dbReference type="Proteomes" id="UP000295281"/>
    </source>
</evidence>
<dbReference type="InterPro" id="IPR006094">
    <property type="entry name" value="Oxid_FAD_bind_N"/>
</dbReference>
<evidence type="ECO:0000313" key="4">
    <source>
        <dbReference type="EMBL" id="TDQ52085.1"/>
    </source>
</evidence>